<evidence type="ECO:0000313" key="1">
    <source>
        <dbReference type="EMBL" id="ACQ93798.1"/>
    </source>
</evidence>
<dbReference type="InterPro" id="IPR036412">
    <property type="entry name" value="HAD-like_sf"/>
</dbReference>
<dbReference type="Pfam" id="PF13419">
    <property type="entry name" value="HAD_2"/>
    <property type="match status" value="1"/>
</dbReference>
<protein>
    <submittedName>
        <fullName evidence="1">HAD-superfamily hydrolase, subfamily IA, variant 3</fullName>
    </submittedName>
</protein>
<dbReference type="Gene3D" id="3.40.50.1000">
    <property type="entry name" value="HAD superfamily/HAD-like"/>
    <property type="match status" value="1"/>
</dbReference>
<sequence length="220" mass="24378">MKEYQLIIFDWDGTLMDSVSRIVSSMQKAAQVCNLPVPAIHSVKDIIGLSLQVSMQRLFPLASDEQRNMLIQHYSNYYKHLDDTPTPLFSGVNGMMRQLHANGKQLAVATGKSRSGLERVLAETEMAELFCSCRGADEAKSKPDPLMLQQILDELKLPAHKAVMVGDSVHDLAMAKAIGMDSIGVTWGVHDRALLEQHQPVAIVDSVPDLHLHLNARRLS</sequence>
<dbReference type="OrthoDB" id="9782449at2"/>
<reference evidence="2" key="1">
    <citation type="submission" date="2009-05" db="EMBL/GenBank/DDBJ databases">
        <title>Complete sequence of Tolumonas auensis DSM 9187.</title>
        <authorList>
            <consortium name="US DOE Joint Genome Institute"/>
            <person name="Lucas S."/>
            <person name="Copeland A."/>
            <person name="Lapidus A."/>
            <person name="Glavina del Rio T."/>
            <person name="Tice H."/>
            <person name="Bruce D."/>
            <person name="Goodwin L."/>
            <person name="Pitluck S."/>
            <person name="Chertkov O."/>
            <person name="Brettin T."/>
            <person name="Detter J.C."/>
            <person name="Han C."/>
            <person name="Larimer F."/>
            <person name="Land M."/>
            <person name="Hauser L."/>
            <person name="Kyrpides N."/>
            <person name="Mikhailova N."/>
            <person name="Spring S."/>
            <person name="Beller H."/>
        </authorList>
    </citation>
    <scope>NUCLEOTIDE SEQUENCE [LARGE SCALE GENOMIC DNA]</scope>
    <source>
        <strain evidence="2">DSM 9187 / TA4</strain>
    </source>
</reference>
<dbReference type="PANTHER" id="PTHR43434">
    <property type="entry name" value="PHOSPHOGLYCOLATE PHOSPHATASE"/>
    <property type="match status" value="1"/>
</dbReference>
<dbReference type="STRING" id="595494.Tola_2199"/>
<dbReference type="KEGG" id="tau:Tola_2199"/>
<dbReference type="GO" id="GO:0006281">
    <property type="term" value="P:DNA repair"/>
    <property type="evidence" value="ECO:0007669"/>
    <property type="project" value="TreeGrafter"/>
</dbReference>
<dbReference type="AlphaFoldDB" id="C4L8F2"/>
<name>C4L8F2_TOLAT</name>
<dbReference type="GO" id="GO:0005829">
    <property type="term" value="C:cytosol"/>
    <property type="evidence" value="ECO:0007669"/>
    <property type="project" value="TreeGrafter"/>
</dbReference>
<organism evidence="1 2">
    <name type="scientific">Tolumonas auensis (strain DSM 9187 / NBRC 110442 / TA 4)</name>
    <dbReference type="NCBI Taxonomy" id="595494"/>
    <lineage>
        <taxon>Bacteria</taxon>
        <taxon>Pseudomonadati</taxon>
        <taxon>Pseudomonadota</taxon>
        <taxon>Gammaproteobacteria</taxon>
        <taxon>Aeromonadales</taxon>
        <taxon>Aeromonadaceae</taxon>
        <taxon>Tolumonas</taxon>
    </lineage>
</organism>
<dbReference type="InterPro" id="IPR050155">
    <property type="entry name" value="HAD-like_hydrolase_sf"/>
</dbReference>
<evidence type="ECO:0000313" key="2">
    <source>
        <dbReference type="Proteomes" id="UP000009073"/>
    </source>
</evidence>
<dbReference type="SFLD" id="SFLDG01129">
    <property type="entry name" value="C1.5:_HAD__Beta-PGM__Phosphata"/>
    <property type="match status" value="1"/>
</dbReference>
<dbReference type="InterPro" id="IPR006439">
    <property type="entry name" value="HAD-SF_hydro_IA"/>
</dbReference>
<reference evidence="1 2" key="2">
    <citation type="journal article" date="2011" name="Stand. Genomic Sci.">
        <title>Complete genome sequence of Tolumonas auensis type strain (TA 4).</title>
        <authorList>
            <person name="Chertkov O."/>
            <person name="Copeland A."/>
            <person name="Lucas S."/>
            <person name="Lapidus A."/>
            <person name="Berry K.W."/>
            <person name="Detter J.C."/>
            <person name="Del Rio T.G."/>
            <person name="Hammon N."/>
            <person name="Dalin E."/>
            <person name="Tice H."/>
            <person name="Pitluck S."/>
            <person name="Richardson P."/>
            <person name="Bruce D."/>
            <person name="Goodwin L."/>
            <person name="Han C."/>
            <person name="Tapia R."/>
            <person name="Saunders E."/>
            <person name="Schmutz J."/>
            <person name="Brettin T."/>
            <person name="Larimer F."/>
            <person name="Land M."/>
            <person name="Hauser L."/>
            <person name="Spring S."/>
            <person name="Rohde M."/>
            <person name="Kyrpides N.C."/>
            <person name="Ivanova N."/>
            <person name="Goker M."/>
            <person name="Beller H.R."/>
            <person name="Klenk H.P."/>
            <person name="Woyke T."/>
        </authorList>
    </citation>
    <scope>NUCLEOTIDE SEQUENCE [LARGE SCALE GENOMIC DNA]</scope>
    <source>
        <strain evidence="2">DSM 9187 / TA4</strain>
    </source>
</reference>
<dbReference type="NCBIfam" id="TIGR01549">
    <property type="entry name" value="HAD-SF-IA-v1"/>
    <property type="match status" value="1"/>
</dbReference>
<accession>C4L8F2</accession>
<dbReference type="HOGENOM" id="CLU_045011_19_2_6"/>
<dbReference type="GO" id="GO:0008967">
    <property type="term" value="F:phosphoglycolate phosphatase activity"/>
    <property type="evidence" value="ECO:0007669"/>
    <property type="project" value="TreeGrafter"/>
</dbReference>
<dbReference type="Gene3D" id="1.10.150.240">
    <property type="entry name" value="Putative phosphatase, domain 2"/>
    <property type="match status" value="1"/>
</dbReference>
<gene>
    <name evidence="1" type="ordered locus">Tola_2199</name>
</gene>
<dbReference type="InterPro" id="IPR023198">
    <property type="entry name" value="PGP-like_dom2"/>
</dbReference>
<proteinExistence type="predicted"/>
<keyword evidence="1" id="KW-0378">Hydrolase</keyword>
<dbReference type="Proteomes" id="UP000009073">
    <property type="component" value="Chromosome"/>
</dbReference>
<dbReference type="eggNOG" id="COG0546">
    <property type="taxonomic scope" value="Bacteria"/>
</dbReference>
<dbReference type="FunFam" id="3.40.50.1000:FF:000022">
    <property type="entry name" value="Phosphoglycolate phosphatase"/>
    <property type="match status" value="1"/>
</dbReference>
<dbReference type="SFLD" id="SFLDS00003">
    <property type="entry name" value="Haloacid_Dehalogenase"/>
    <property type="match status" value="1"/>
</dbReference>
<dbReference type="SUPFAM" id="SSF56784">
    <property type="entry name" value="HAD-like"/>
    <property type="match status" value="1"/>
</dbReference>
<dbReference type="EMBL" id="CP001616">
    <property type="protein sequence ID" value="ACQ93798.1"/>
    <property type="molecule type" value="Genomic_DNA"/>
</dbReference>
<dbReference type="SFLD" id="SFLDG01135">
    <property type="entry name" value="C1.5.6:_HAD__Beta-PGM__Phospha"/>
    <property type="match status" value="1"/>
</dbReference>
<dbReference type="InterPro" id="IPR023214">
    <property type="entry name" value="HAD_sf"/>
</dbReference>
<dbReference type="NCBIfam" id="TIGR01509">
    <property type="entry name" value="HAD-SF-IA-v3"/>
    <property type="match status" value="1"/>
</dbReference>
<dbReference type="PANTHER" id="PTHR43434:SF24">
    <property type="entry name" value="HYDROLASE-RELATED"/>
    <property type="match status" value="1"/>
</dbReference>
<dbReference type="RefSeq" id="WP_015879266.1">
    <property type="nucleotide sequence ID" value="NC_012691.1"/>
</dbReference>
<keyword evidence="2" id="KW-1185">Reference proteome</keyword>
<dbReference type="InterPro" id="IPR041492">
    <property type="entry name" value="HAD_2"/>
</dbReference>